<evidence type="ECO:0000256" key="2">
    <source>
        <dbReference type="ARBA" id="ARBA00023140"/>
    </source>
</evidence>
<sequence length="197" mass="22694">MLGNDDTEKLLDATKKIKSLLPEKEVQEEEKTSISIEDWLIDSLTSLSSFFDDLYLLRSFGIISDNNILYKKLNKGDLGSKVWLVSLILSVRRSLTHLMKLIKLKWRLRKEDANIAHTYSPGFRKLLKERIAVEGDIISSKIRSLFMDLIQDLLYMLIVMIDIFKVNLSKRLRSILEFISSAATVLKFVTTSYQVCS</sequence>
<gene>
    <name evidence="4" type="ORF">FIM1_829</name>
</gene>
<protein>
    <recommendedName>
        <fullName evidence="6">Peroxisomal membrane protein PEX34</fullName>
    </recommendedName>
</protein>
<keyword evidence="1" id="KW-0472">Membrane</keyword>
<evidence type="ECO:0008006" key="6">
    <source>
        <dbReference type="Google" id="ProtNLM"/>
    </source>
</evidence>
<organism evidence="4 5">
    <name type="scientific">Kluyveromyces marxianus</name>
    <name type="common">Yeast</name>
    <name type="synonym">Candida kefyr</name>
    <dbReference type="NCBI Taxonomy" id="4911"/>
    <lineage>
        <taxon>Eukaryota</taxon>
        <taxon>Fungi</taxon>
        <taxon>Dikarya</taxon>
        <taxon>Ascomycota</taxon>
        <taxon>Saccharomycotina</taxon>
        <taxon>Saccharomycetes</taxon>
        <taxon>Saccharomycetales</taxon>
        <taxon>Saccharomycetaceae</taxon>
        <taxon>Kluyveromyces</taxon>
    </lineage>
</organism>
<keyword evidence="5" id="KW-1185">Reference proteome</keyword>
<keyword evidence="2" id="KW-0576">Peroxisome</keyword>
<evidence type="ECO:0000256" key="1">
    <source>
        <dbReference type="ARBA" id="ARBA00023136"/>
    </source>
</evidence>
<dbReference type="Pfam" id="PF05648">
    <property type="entry name" value="PEX11"/>
    <property type="match status" value="1"/>
</dbReference>
<dbReference type="Proteomes" id="UP000422736">
    <property type="component" value="Chromosome 1"/>
</dbReference>
<reference evidence="4 5" key="1">
    <citation type="submission" date="2016-03" db="EMBL/GenBank/DDBJ databases">
        <title>How can Kluyveromyces marxianus grow so fast - potential evolutionary course in Saccharomyces Complex revealed by comparative genomics.</title>
        <authorList>
            <person name="Mo W."/>
            <person name="Lu W."/>
            <person name="Yang X."/>
            <person name="Qi J."/>
            <person name="Lv H."/>
        </authorList>
    </citation>
    <scope>NUCLEOTIDE SEQUENCE [LARGE SCALE GENOMIC DNA]</scope>
    <source>
        <strain evidence="4 5">FIM1</strain>
    </source>
</reference>
<accession>A0ABX6ERA8</accession>
<evidence type="ECO:0000313" key="4">
    <source>
        <dbReference type="EMBL" id="QGN14176.1"/>
    </source>
</evidence>
<name>A0ABX6ERA8_KLUMA</name>
<evidence type="ECO:0000256" key="3">
    <source>
        <dbReference type="ARBA" id="ARBA00046271"/>
    </source>
</evidence>
<dbReference type="EMBL" id="CP015054">
    <property type="protein sequence ID" value="QGN14176.1"/>
    <property type="molecule type" value="Genomic_DNA"/>
</dbReference>
<proteinExistence type="predicted"/>
<comment type="subcellular location">
    <subcellularLocation>
        <location evidence="3">Peroxisome membrane</location>
    </subcellularLocation>
</comment>
<evidence type="ECO:0000313" key="5">
    <source>
        <dbReference type="Proteomes" id="UP000422736"/>
    </source>
</evidence>
<dbReference type="InterPro" id="IPR008733">
    <property type="entry name" value="PEX11"/>
</dbReference>